<gene>
    <name evidence="1" type="ORF">SAMN05421806_109271</name>
</gene>
<protein>
    <submittedName>
        <fullName evidence="1">Uncharacterized protein</fullName>
    </submittedName>
</protein>
<proteinExistence type="predicted"/>
<dbReference type="Proteomes" id="UP000199155">
    <property type="component" value="Unassembled WGS sequence"/>
</dbReference>
<dbReference type="EMBL" id="FNFF01000009">
    <property type="protein sequence ID" value="SDK63982.1"/>
    <property type="molecule type" value="Genomic_DNA"/>
</dbReference>
<dbReference type="OrthoDB" id="4291337at2"/>
<reference evidence="1 2" key="1">
    <citation type="submission" date="2016-10" db="EMBL/GenBank/DDBJ databases">
        <authorList>
            <person name="de Groot N.N."/>
        </authorList>
    </citation>
    <scope>NUCLEOTIDE SEQUENCE [LARGE SCALE GENOMIC DNA]</scope>
    <source>
        <strain evidence="1 2">CGMCC 4.5727</strain>
    </source>
</reference>
<evidence type="ECO:0000313" key="2">
    <source>
        <dbReference type="Proteomes" id="UP000199155"/>
    </source>
</evidence>
<dbReference type="AlphaFoldDB" id="A0A1G9DJB6"/>
<name>A0A1G9DJB6_9ACTN</name>
<accession>A0A1G9DJB6</accession>
<evidence type="ECO:0000313" key="1">
    <source>
        <dbReference type="EMBL" id="SDK63982.1"/>
    </source>
</evidence>
<dbReference type="RefSeq" id="WP_143041370.1">
    <property type="nucleotide sequence ID" value="NZ_FNFF01000009.1"/>
</dbReference>
<dbReference type="STRING" id="417292.SAMN05421806_109271"/>
<organism evidence="1 2">
    <name type="scientific">Streptomyces indicus</name>
    <dbReference type="NCBI Taxonomy" id="417292"/>
    <lineage>
        <taxon>Bacteria</taxon>
        <taxon>Bacillati</taxon>
        <taxon>Actinomycetota</taxon>
        <taxon>Actinomycetes</taxon>
        <taxon>Kitasatosporales</taxon>
        <taxon>Streptomycetaceae</taxon>
        <taxon>Streptomyces</taxon>
    </lineage>
</organism>
<keyword evidence="2" id="KW-1185">Reference proteome</keyword>
<sequence>MRTRTTRAVTAVAAAALAGTAWTVYGGFRDGVGSVAAGESATAYDPGDPRQVAGSADDVFHAEVLRHTGRRVIAEIPSDVYEVRVLHAFKGGLRGTVTITEDVGHGPLTPGAAYVLATASWAGEASGMHALLEHDTPATPDLSAPASPPAGPAARVGATVGEYWEWAVAHQVDVTPDS</sequence>